<dbReference type="Pfam" id="PF08711">
    <property type="entry name" value="Med26"/>
    <property type="match status" value="2"/>
</dbReference>
<comment type="subcellular location">
    <subcellularLocation>
        <location evidence="1 3">Nucleus</location>
    </subcellularLocation>
</comment>
<dbReference type="PANTHER" id="PTHR46554">
    <property type="entry name" value="MEDIATOR OF RNA POLYMERASE II TRANSCRIPTION SUBUNIT 26A-RELATED"/>
    <property type="match status" value="1"/>
</dbReference>
<evidence type="ECO:0000256" key="1">
    <source>
        <dbReference type="ARBA" id="ARBA00004123"/>
    </source>
</evidence>
<feature type="region of interest" description="Disordered" evidence="4">
    <location>
        <begin position="524"/>
        <end position="554"/>
    </location>
</feature>
<dbReference type="CDD" id="cd00183">
    <property type="entry name" value="TFIIS_I"/>
    <property type="match status" value="2"/>
</dbReference>
<comment type="caution">
    <text evidence="6">The sequence shown here is derived from an EMBL/GenBank/DDBJ whole genome shotgun (WGS) entry which is preliminary data.</text>
</comment>
<name>A0AAV9FBK4_ACOCL</name>
<evidence type="ECO:0000313" key="7">
    <source>
        <dbReference type="Proteomes" id="UP001180020"/>
    </source>
</evidence>
<dbReference type="Proteomes" id="UP001180020">
    <property type="component" value="Unassembled WGS sequence"/>
</dbReference>
<feature type="domain" description="TFIIS N-terminal" evidence="5">
    <location>
        <begin position="376"/>
        <end position="448"/>
    </location>
</feature>
<dbReference type="EMBL" id="JAUJYO010000003">
    <property type="protein sequence ID" value="KAK1322589.1"/>
    <property type="molecule type" value="Genomic_DNA"/>
</dbReference>
<dbReference type="GO" id="GO:0005634">
    <property type="term" value="C:nucleus"/>
    <property type="evidence" value="ECO:0007669"/>
    <property type="project" value="UniProtKB-SubCell"/>
</dbReference>
<dbReference type="PROSITE" id="PS51319">
    <property type="entry name" value="TFIIS_N"/>
    <property type="match status" value="2"/>
</dbReference>
<feature type="region of interest" description="Disordered" evidence="4">
    <location>
        <begin position="268"/>
        <end position="307"/>
    </location>
</feature>
<accession>A0AAV9FBK4</accession>
<proteinExistence type="predicted"/>
<keyword evidence="2 3" id="KW-0539">Nucleus</keyword>
<dbReference type="SUPFAM" id="SSF47676">
    <property type="entry name" value="Conserved domain common to transcription factors TFIIS, elongin A, CRSP70"/>
    <property type="match status" value="2"/>
</dbReference>
<keyword evidence="7" id="KW-1185">Reference proteome</keyword>
<evidence type="ECO:0000256" key="4">
    <source>
        <dbReference type="SAM" id="MobiDB-lite"/>
    </source>
</evidence>
<dbReference type="PANTHER" id="PTHR46554:SF5">
    <property type="entry name" value="OS10G0327400 PROTEIN"/>
    <property type="match status" value="1"/>
</dbReference>
<dbReference type="SMART" id="SM00509">
    <property type="entry name" value="TFS2N"/>
    <property type="match status" value="2"/>
</dbReference>
<feature type="domain" description="TFIIS N-terminal" evidence="5">
    <location>
        <begin position="129"/>
        <end position="201"/>
    </location>
</feature>
<reference evidence="6" key="1">
    <citation type="journal article" date="2023" name="Nat. Commun.">
        <title>Diploid and tetraploid genomes of Acorus and the evolution of monocots.</title>
        <authorList>
            <person name="Ma L."/>
            <person name="Liu K.W."/>
            <person name="Li Z."/>
            <person name="Hsiao Y.Y."/>
            <person name="Qi Y."/>
            <person name="Fu T."/>
            <person name="Tang G.D."/>
            <person name="Zhang D."/>
            <person name="Sun W.H."/>
            <person name="Liu D.K."/>
            <person name="Li Y."/>
            <person name="Chen G.Z."/>
            <person name="Liu X.D."/>
            <person name="Liao X.Y."/>
            <person name="Jiang Y.T."/>
            <person name="Yu X."/>
            <person name="Hao Y."/>
            <person name="Huang J."/>
            <person name="Zhao X.W."/>
            <person name="Ke S."/>
            <person name="Chen Y.Y."/>
            <person name="Wu W.L."/>
            <person name="Hsu J.L."/>
            <person name="Lin Y.F."/>
            <person name="Huang M.D."/>
            <person name="Li C.Y."/>
            <person name="Huang L."/>
            <person name="Wang Z.W."/>
            <person name="Zhao X."/>
            <person name="Zhong W.Y."/>
            <person name="Peng D.H."/>
            <person name="Ahmad S."/>
            <person name="Lan S."/>
            <person name="Zhang J.S."/>
            <person name="Tsai W.C."/>
            <person name="Van de Peer Y."/>
            <person name="Liu Z.J."/>
        </authorList>
    </citation>
    <scope>NUCLEOTIDE SEQUENCE</scope>
    <source>
        <strain evidence="6">CP</strain>
    </source>
</reference>
<gene>
    <name evidence="6" type="primary">MED26A</name>
    <name evidence="6" type="ORF">QJS10_CPA03g02033</name>
</gene>
<evidence type="ECO:0000256" key="2">
    <source>
        <dbReference type="ARBA" id="ARBA00023242"/>
    </source>
</evidence>
<evidence type="ECO:0000313" key="6">
    <source>
        <dbReference type="EMBL" id="KAK1322589.1"/>
    </source>
</evidence>
<organism evidence="6 7">
    <name type="scientific">Acorus calamus</name>
    <name type="common">Sweet flag</name>
    <dbReference type="NCBI Taxonomy" id="4465"/>
    <lineage>
        <taxon>Eukaryota</taxon>
        <taxon>Viridiplantae</taxon>
        <taxon>Streptophyta</taxon>
        <taxon>Embryophyta</taxon>
        <taxon>Tracheophyta</taxon>
        <taxon>Spermatophyta</taxon>
        <taxon>Magnoliopsida</taxon>
        <taxon>Liliopsida</taxon>
        <taxon>Acoraceae</taxon>
        <taxon>Acorus</taxon>
    </lineage>
</organism>
<feature type="compositionally biased region" description="Polar residues" evidence="4">
    <location>
        <begin position="289"/>
        <end position="300"/>
    </location>
</feature>
<feature type="region of interest" description="Disordered" evidence="4">
    <location>
        <begin position="62"/>
        <end position="82"/>
    </location>
</feature>
<dbReference type="AlphaFoldDB" id="A0AAV9FBK4"/>
<dbReference type="InterPro" id="IPR003617">
    <property type="entry name" value="TFIIS/CRSP70_N_sub"/>
</dbReference>
<reference evidence="6" key="2">
    <citation type="submission" date="2023-06" db="EMBL/GenBank/DDBJ databases">
        <authorList>
            <person name="Ma L."/>
            <person name="Liu K.-W."/>
            <person name="Li Z."/>
            <person name="Hsiao Y.-Y."/>
            <person name="Qi Y."/>
            <person name="Fu T."/>
            <person name="Tang G."/>
            <person name="Zhang D."/>
            <person name="Sun W.-H."/>
            <person name="Liu D.-K."/>
            <person name="Li Y."/>
            <person name="Chen G.-Z."/>
            <person name="Liu X.-D."/>
            <person name="Liao X.-Y."/>
            <person name="Jiang Y.-T."/>
            <person name="Yu X."/>
            <person name="Hao Y."/>
            <person name="Huang J."/>
            <person name="Zhao X.-W."/>
            <person name="Ke S."/>
            <person name="Chen Y.-Y."/>
            <person name="Wu W.-L."/>
            <person name="Hsu J.-L."/>
            <person name="Lin Y.-F."/>
            <person name="Huang M.-D."/>
            <person name="Li C.-Y."/>
            <person name="Huang L."/>
            <person name="Wang Z.-W."/>
            <person name="Zhao X."/>
            <person name="Zhong W.-Y."/>
            <person name="Peng D.-H."/>
            <person name="Ahmad S."/>
            <person name="Lan S."/>
            <person name="Zhang J.-S."/>
            <person name="Tsai W.-C."/>
            <person name="Van De Peer Y."/>
            <person name="Liu Z.-J."/>
        </authorList>
    </citation>
    <scope>NUCLEOTIDE SEQUENCE</scope>
    <source>
        <strain evidence="6">CP</strain>
        <tissue evidence="6">Leaves</tissue>
    </source>
</reference>
<dbReference type="InterPro" id="IPR035441">
    <property type="entry name" value="TFIIS/LEDGF_dom_sf"/>
</dbReference>
<evidence type="ECO:0000256" key="3">
    <source>
        <dbReference type="PROSITE-ProRule" id="PRU00649"/>
    </source>
</evidence>
<protein>
    <submittedName>
        <fullName evidence="6">Mediator of RNA polymerase II transcription subunit 26a</fullName>
    </submittedName>
</protein>
<sequence>MVSKTKTLEDWRDYFRRANTDIFDVIHNAIFIAASDCPGEFQLRRDGITKKLFTTRSTMTVPVADGEGREGSRGCESGSEKSFKESNNSVITVDEVGELSHKSSCTCDETEVVLKDDMKEESQVVRDVMRIRQVLKEKDDQTEADLFDCLRTVGLMKISVEILKMTEIGRAVSDLQKHNSKRIRRLVRTLITCWKGVVDEWVSATTAATEMTPETVNPSVLNERIVPATQTTPTFEHTKSYNGIVEDNKTKKQQSLCQVNIADEKSQTKKTLKPLSTASELGKHRYESMGTQKKTSTCSQEKSKDLDEEFKLESTKRKLRASYQRVENGRVYQDGSESGSDNSVKESNISIITIDETEVVLKDDMKEESQVVREVMRIKQVLKQKDNQSEAELFDCLRRLGLIKISVEILKVTEIGRAVSDLRKHNSKRIRRIVRTLIICWRGVVDEWVSSTTAITEMTPETVNPSVLNDRIVPATQTAPTFEHTKFNNGIVEDNKTKRQQPLCQVNIVEKKSQTKKILKPLSIASGLEKRQSKPMGTQKKTLTGSQENSKDSGVEFKLECAKRKLRASYERVENAKKLRKIQMIQSCDLSKSGR</sequence>
<dbReference type="InterPro" id="IPR017923">
    <property type="entry name" value="TFIIS_N"/>
</dbReference>
<evidence type="ECO:0000259" key="5">
    <source>
        <dbReference type="PROSITE" id="PS51319"/>
    </source>
</evidence>
<feature type="compositionally biased region" description="Polar residues" evidence="4">
    <location>
        <begin position="535"/>
        <end position="548"/>
    </location>
</feature>
<dbReference type="Gene3D" id="1.20.930.10">
    <property type="entry name" value="Conserved domain common to transcription factors TFIIS, elongin A, CRSP70"/>
    <property type="match status" value="2"/>
</dbReference>
<feature type="compositionally biased region" description="Basic and acidic residues" evidence="4">
    <location>
        <begin position="66"/>
        <end position="82"/>
    </location>
</feature>